<reference evidence="2 3" key="1">
    <citation type="submission" date="2018-06" db="EMBL/GenBank/DDBJ databases">
        <authorList>
            <consortium name="Pathogen Informatics"/>
            <person name="Doyle S."/>
        </authorList>
    </citation>
    <scope>NUCLEOTIDE SEQUENCE [LARGE SCALE GENOMIC DNA]</scope>
    <source>
        <strain evidence="2 3">NCTC11190</strain>
    </source>
</reference>
<dbReference type="STRING" id="880526.GCA_000427365_01463"/>
<feature type="domain" description="Glycoside hydrolase 123-like N-terminal" evidence="1">
    <location>
        <begin position="35"/>
        <end position="899"/>
    </location>
</feature>
<dbReference type="InterPro" id="IPR045711">
    <property type="entry name" value="GH123-like_N"/>
</dbReference>
<dbReference type="Pfam" id="PF19543">
    <property type="entry name" value="GH123_N"/>
    <property type="match status" value="1"/>
</dbReference>
<evidence type="ECO:0000313" key="2">
    <source>
        <dbReference type="EMBL" id="SUE35111.1"/>
    </source>
</evidence>
<evidence type="ECO:0000313" key="3">
    <source>
        <dbReference type="Proteomes" id="UP000255233"/>
    </source>
</evidence>
<dbReference type="OrthoDB" id="601823at2"/>
<evidence type="ECO:0000259" key="1">
    <source>
        <dbReference type="Pfam" id="PF19543"/>
    </source>
</evidence>
<accession>A0A379MU21</accession>
<dbReference type="EMBL" id="UGVL01000001">
    <property type="protein sequence ID" value="SUE35111.1"/>
    <property type="molecule type" value="Genomic_DNA"/>
</dbReference>
<sequence>MAAALLCGGVLSPVAAQEKTTNAFDDLKRSGSVQERDSPMRRAASPAQMDTLMNTVPEQGYFCFAEDRLNPVRRTDSLPAVWMARTPGERTAFVGAAAPGEFYTWQIALYGPSFPLDNVQLRFSDLRNTDSKAVIPADSIRCFNLGGTDLRGRRFTERVDVPQGKVQSLWCGAAIPADLPAGTYAGAVTVRPEGRGATRIPVALTVTGDPLPDGGTGEGWRMARLRWLDSQTGVGETPTAPYVPVTVSADAVGWLGGTFRLGASGLPAAIATHYDTQNRLDPATENAVLAAPVRFVVETADGKTDVFSARNIRLAKVSGGRAEWSAAGTNGDLRIEVSGFMEFDGFADLNIRVAAQKNTAVEDIRLEVPYTAYASRYIMGLGRRGGFRHAEEADISVVEETFTWDTTKHQDALWMGNVNAGLNLKFKDPSNYERPLVNIYYGLGRLRMPESWGNGGKGGIRIADRDDGSVLVTAFSGPRTLTKGETLDFGVEMLVTPVKPLDMEHHVTERFYHSNSDLSDSYIPAAKAAGANFINIHHKKEIYPYINYPYFDENVADFKAFADRAAKEGIGTRVYYTTRELTVKVPEIWALRSLGSEVIHDGPGRDARTLIHPNGPNPWLSENFGDHFIPAWFNAFKEGKYKGEMDISVITTPDSRWNNYYLEGLQWMIRNYGLRGVYIDDSALDRETLKRARRLLDADGVRRQIDIHSWNHMNEWAGFANSLHMYLDLLPYVDRTWIGEGFGADNTPDFWLVEMSGIPFGLMSETLDAHNVWRGMVYGMAPRLPWSGNPVPLWKLWDSVGMKDAVMYGWWDPSAPATSDNERVKVTVYGLPGGKALLAVANWTDEPQTATLTLDVSRLGFEPVRATLPEVETLQTAGNIDLSVPVTVDGKKGMLILVE</sequence>
<gene>
    <name evidence="2" type="ORF">NCTC11190_02357</name>
</gene>
<name>A0A379MU21_9BACT</name>
<dbReference type="AlphaFoldDB" id="A0A379MU21"/>
<organism evidence="2 3">
    <name type="scientific">Rikenella microfusus</name>
    <dbReference type="NCBI Taxonomy" id="28139"/>
    <lineage>
        <taxon>Bacteria</taxon>
        <taxon>Pseudomonadati</taxon>
        <taxon>Bacteroidota</taxon>
        <taxon>Bacteroidia</taxon>
        <taxon>Bacteroidales</taxon>
        <taxon>Rikenellaceae</taxon>
        <taxon>Rikenella</taxon>
    </lineage>
</organism>
<keyword evidence="3" id="KW-1185">Reference proteome</keyword>
<dbReference type="Proteomes" id="UP000255233">
    <property type="component" value="Unassembled WGS sequence"/>
</dbReference>
<protein>
    <recommendedName>
        <fullName evidence="1">Glycoside hydrolase 123-like N-terminal domain-containing protein</fullName>
    </recommendedName>
</protein>
<proteinExistence type="predicted"/>